<dbReference type="InterPro" id="IPR044861">
    <property type="entry name" value="IPNS-like_FE2OG_OXY"/>
</dbReference>
<dbReference type="EMBL" id="JAYKXN010000001">
    <property type="protein sequence ID" value="KAK7319171.1"/>
    <property type="molecule type" value="Genomic_DNA"/>
</dbReference>
<dbReference type="Pfam" id="PF03171">
    <property type="entry name" value="2OG-FeII_Oxy"/>
    <property type="match status" value="1"/>
</dbReference>
<dbReference type="Proteomes" id="UP001359559">
    <property type="component" value="Unassembled WGS sequence"/>
</dbReference>
<proteinExistence type="predicted"/>
<sequence>MAGMHAAYVEWTVQIVTNGIYRSNEHRATVNSEMERISITTFYGADLEATLAPTPSLVTPERPTQFRSIGVKDHVKGFFSRDLQGKSYLDTMRIQDGSS</sequence>
<keyword evidence="6" id="KW-1185">Reference proteome</keyword>
<dbReference type="InterPro" id="IPR027443">
    <property type="entry name" value="IPNS-like_sf"/>
</dbReference>
<evidence type="ECO:0000256" key="1">
    <source>
        <dbReference type="ARBA" id="ARBA00022723"/>
    </source>
</evidence>
<gene>
    <name evidence="5" type="ORF">RJT34_03889</name>
</gene>
<dbReference type="SUPFAM" id="SSF51197">
    <property type="entry name" value="Clavaminate synthase-like"/>
    <property type="match status" value="1"/>
</dbReference>
<keyword evidence="3" id="KW-0408">Iron</keyword>
<dbReference type="AlphaFoldDB" id="A0AAN9KLJ8"/>
<organism evidence="5 6">
    <name type="scientific">Clitoria ternatea</name>
    <name type="common">Butterfly pea</name>
    <dbReference type="NCBI Taxonomy" id="43366"/>
    <lineage>
        <taxon>Eukaryota</taxon>
        <taxon>Viridiplantae</taxon>
        <taxon>Streptophyta</taxon>
        <taxon>Embryophyta</taxon>
        <taxon>Tracheophyta</taxon>
        <taxon>Spermatophyta</taxon>
        <taxon>Magnoliopsida</taxon>
        <taxon>eudicotyledons</taxon>
        <taxon>Gunneridae</taxon>
        <taxon>Pentapetalae</taxon>
        <taxon>rosids</taxon>
        <taxon>fabids</taxon>
        <taxon>Fabales</taxon>
        <taxon>Fabaceae</taxon>
        <taxon>Papilionoideae</taxon>
        <taxon>50 kb inversion clade</taxon>
        <taxon>NPAAA clade</taxon>
        <taxon>indigoferoid/millettioid clade</taxon>
        <taxon>Phaseoleae</taxon>
        <taxon>Clitoria</taxon>
    </lineage>
</organism>
<evidence type="ECO:0000313" key="6">
    <source>
        <dbReference type="Proteomes" id="UP001359559"/>
    </source>
</evidence>
<name>A0AAN9KLJ8_CLITE</name>
<protein>
    <recommendedName>
        <fullName evidence="4">Isopenicillin N synthase-like Fe(2+) 2OG dioxygenase domain-containing protein</fullName>
    </recommendedName>
</protein>
<reference evidence="5 6" key="1">
    <citation type="submission" date="2024-01" db="EMBL/GenBank/DDBJ databases">
        <title>The genomes of 5 underutilized Papilionoideae crops provide insights into root nodulation and disease resistance.</title>
        <authorList>
            <person name="Yuan L."/>
        </authorList>
    </citation>
    <scope>NUCLEOTIDE SEQUENCE [LARGE SCALE GENOMIC DNA]</scope>
    <source>
        <strain evidence="5">LY-2023</strain>
        <tissue evidence="5">Leaf</tissue>
    </source>
</reference>
<dbReference type="InterPro" id="IPR050295">
    <property type="entry name" value="Plant_2OG-oxidoreductases"/>
</dbReference>
<dbReference type="Gene3D" id="2.60.120.330">
    <property type="entry name" value="B-lactam Antibiotic, Isopenicillin N Synthase, Chain"/>
    <property type="match status" value="1"/>
</dbReference>
<dbReference type="PANTHER" id="PTHR47991">
    <property type="entry name" value="OXOGLUTARATE/IRON-DEPENDENT DIOXYGENASE"/>
    <property type="match status" value="1"/>
</dbReference>
<dbReference type="GO" id="GO:0031418">
    <property type="term" value="F:L-ascorbic acid binding"/>
    <property type="evidence" value="ECO:0007669"/>
    <property type="project" value="UniProtKB-KW"/>
</dbReference>
<comment type="caution">
    <text evidence="5">The sequence shown here is derived from an EMBL/GenBank/DDBJ whole genome shotgun (WGS) entry which is preliminary data.</text>
</comment>
<evidence type="ECO:0000256" key="2">
    <source>
        <dbReference type="ARBA" id="ARBA00022896"/>
    </source>
</evidence>
<keyword evidence="1" id="KW-0479">Metal-binding</keyword>
<feature type="domain" description="Isopenicillin N synthase-like Fe(2+) 2OG dioxygenase" evidence="4">
    <location>
        <begin position="13"/>
        <end position="44"/>
    </location>
</feature>
<evidence type="ECO:0000256" key="3">
    <source>
        <dbReference type="ARBA" id="ARBA00023004"/>
    </source>
</evidence>
<dbReference type="GO" id="GO:0046872">
    <property type="term" value="F:metal ion binding"/>
    <property type="evidence" value="ECO:0007669"/>
    <property type="project" value="UniProtKB-KW"/>
</dbReference>
<evidence type="ECO:0000313" key="5">
    <source>
        <dbReference type="EMBL" id="KAK7319171.1"/>
    </source>
</evidence>
<evidence type="ECO:0000259" key="4">
    <source>
        <dbReference type="Pfam" id="PF03171"/>
    </source>
</evidence>
<accession>A0AAN9KLJ8</accession>
<keyword evidence="2" id="KW-0847">Vitamin C</keyword>